<keyword evidence="1" id="KW-0472">Membrane</keyword>
<dbReference type="Pfam" id="PF13548">
    <property type="entry name" value="DUF4126"/>
    <property type="match status" value="1"/>
</dbReference>
<feature type="transmembrane region" description="Helical" evidence="1">
    <location>
        <begin position="136"/>
        <end position="161"/>
    </location>
</feature>
<gene>
    <name evidence="3" type="ORF">V0288_20995</name>
</gene>
<accession>A0AAW9QRE3</accession>
<evidence type="ECO:0000259" key="2">
    <source>
        <dbReference type="Pfam" id="PF13548"/>
    </source>
</evidence>
<proteinExistence type="predicted"/>
<reference evidence="3 4" key="1">
    <citation type="submission" date="2024-01" db="EMBL/GenBank/DDBJ databases">
        <title>Genomic insights into the taxonomy and metabolism of the cyanobacterium Pannus brasiliensis CCIBt3594.</title>
        <authorList>
            <person name="Machado M."/>
            <person name="Botero N.B."/>
            <person name="Andreote A.P.D."/>
            <person name="Feitosa A.M.T."/>
            <person name="Popin R."/>
            <person name="Sivonen K."/>
            <person name="Fiore M.F."/>
        </authorList>
    </citation>
    <scope>NUCLEOTIDE SEQUENCE [LARGE SCALE GENOMIC DNA]</scope>
    <source>
        <strain evidence="3 4">CCIBt3594</strain>
    </source>
</reference>
<evidence type="ECO:0000313" key="4">
    <source>
        <dbReference type="Proteomes" id="UP001328733"/>
    </source>
</evidence>
<keyword evidence="1" id="KW-0812">Transmembrane</keyword>
<feature type="transmembrane region" description="Helical" evidence="1">
    <location>
        <begin position="167"/>
        <end position="185"/>
    </location>
</feature>
<dbReference type="AlphaFoldDB" id="A0AAW9QRE3"/>
<feature type="transmembrane region" description="Helical" evidence="1">
    <location>
        <begin position="107"/>
        <end position="124"/>
    </location>
</feature>
<sequence length="199" mass="21188">MENWLNLDTLVSLLLGISLSAACGFRLFLPFLVVSAMAIFGHIGLPSDLSWLGSDRALLMLGIASIVEIMAYYVPFIDNLLDPIALPLATVAGTMVTAFTLPEMNSILQWTLAAIVGGGSAGLIKGTTGLSRLGSTFLSGGWANFLLSTAEWIGASLLAFLALTLPIGAGILAIIVLGVAIFKFWPWVSQRFFKLVNNR</sequence>
<protein>
    <submittedName>
        <fullName evidence="3">DUF4126 domain-containing protein</fullName>
    </submittedName>
</protein>
<dbReference type="EMBL" id="JBAFSM010000054">
    <property type="protein sequence ID" value="MEG3439618.1"/>
    <property type="molecule type" value="Genomic_DNA"/>
</dbReference>
<feature type="transmembrane region" description="Helical" evidence="1">
    <location>
        <begin position="12"/>
        <end position="45"/>
    </location>
</feature>
<comment type="caution">
    <text evidence="3">The sequence shown here is derived from an EMBL/GenBank/DDBJ whole genome shotgun (WGS) entry which is preliminary data.</text>
</comment>
<dbReference type="RefSeq" id="WP_332867100.1">
    <property type="nucleotide sequence ID" value="NZ_JBAFSM010000054.1"/>
</dbReference>
<evidence type="ECO:0000256" key="1">
    <source>
        <dbReference type="SAM" id="Phobius"/>
    </source>
</evidence>
<dbReference type="InterPro" id="IPR025196">
    <property type="entry name" value="DUF4126"/>
</dbReference>
<organism evidence="3 4">
    <name type="scientific">Pannus brasiliensis CCIBt3594</name>
    <dbReference type="NCBI Taxonomy" id="1427578"/>
    <lineage>
        <taxon>Bacteria</taxon>
        <taxon>Bacillati</taxon>
        <taxon>Cyanobacteriota</taxon>
        <taxon>Cyanophyceae</taxon>
        <taxon>Oscillatoriophycideae</taxon>
        <taxon>Chroococcales</taxon>
        <taxon>Microcystaceae</taxon>
        <taxon>Pannus</taxon>
    </lineage>
</organism>
<feature type="transmembrane region" description="Helical" evidence="1">
    <location>
        <begin position="57"/>
        <end position="77"/>
    </location>
</feature>
<evidence type="ECO:0000313" key="3">
    <source>
        <dbReference type="EMBL" id="MEG3439618.1"/>
    </source>
</evidence>
<feature type="domain" description="DUF4126" evidence="2">
    <location>
        <begin position="13"/>
        <end position="182"/>
    </location>
</feature>
<feature type="transmembrane region" description="Helical" evidence="1">
    <location>
        <begin position="84"/>
        <end position="101"/>
    </location>
</feature>
<dbReference type="Proteomes" id="UP001328733">
    <property type="component" value="Unassembled WGS sequence"/>
</dbReference>
<name>A0AAW9QRE3_9CHRO</name>
<keyword evidence="1" id="KW-1133">Transmembrane helix</keyword>
<keyword evidence="4" id="KW-1185">Reference proteome</keyword>